<dbReference type="InterPro" id="IPR005749">
    <property type="entry name" value="Ribosomal_uL15_bac-type"/>
</dbReference>
<dbReference type="InterPro" id="IPR001196">
    <property type="entry name" value="Ribosomal_uL15_CS"/>
</dbReference>
<dbReference type="Gene3D" id="3.100.10.10">
    <property type="match status" value="1"/>
</dbReference>
<dbReference type="InterPro" id="IPR036227">
    <property type="entry name" value="Ribosomal_uL15/eL18_sf"/>
</dbReference>
<evidence type="ECO:0000256" key="4">
    <source>
        <dbReference type="HAMAP-Rule" id="MF_01341"/>
    </source>
</evidence>
<keyword evidence="4" id="KW-0694">RNA-binding</keyword>
<dbReference type="GO" id="GO:0006412">
    <property type="term" value="P:translation"/>
    <property type="evidence" value="ECO:0007669"/>
    <property type="project" value="UniProtKB-UniRule"/>
</dbReference>
<dbReference type="Pfam" id="PF00828">
    <property type="entry name" value="Ribosomal_L27A"/>
    <property type="match status" value="1"/>
</dbReference>
<dbReference type="GO" id="GO:0003735">
    <property type="term" value="F:structural constituent of ribosome"/>
    <property type="evidence" value="ECO:0007669"/>
    <property type="project" value="InterPro"/>
</dbReference>
<proteinExistence type="inferred from homology"/>
<evidence type="ECO:0000256" key="1">
    <source>
        <dbReference type="ARBA" id="ARBA00007320"/>
    </source>
</evidence>
<gene>
    <name evidence="4 8" type="primary">rplO</name>
    <name evidence="8" type="ORF">GJQ55_01195</name>
</gene>
<dbReference type="EMBL" id="CP046056">
    <property type="protein sequence ID" value="QQD23169.1"/>
    <property type="molecule type" value="Genomic_DNA"/>
</dbReference>
<accession>A0A9E8FMH9</accession>
<evidence type="ECO:0000256" key="6">
    <source>
        <dbReference type="SAM" id="MobiDB-lite"/>
    </source>
</evidence>
<keyword evidence="3 4" id="KW-0687">Ribonucleoprotein</keyword>
<organism evidence="8 9">
    <name type="scientific">Venatoribacter cucullus</name>
    <dbReference type="NCBI Taxonomy" id="2661630"/>
    <lineage>
        <taxon>Bacteria</taxon>
        <taxon>Pseudomonadati</taxon>
        <taxon>Pseudomonadota</taxon>
        <taxon>Gammaproteobacteria</taxon>
        <taxon>Oceanospirillales</taxon>
        <taxon>Oceanospirillaceae</taxon>
        <taxon>Venatoribacter</taxon>
    </lineage>
</organism>
<dbReference type="Proteomes" id="UP000596074">
    <property type="component" value="Chromosome"/>
</dbReference>
<evidence type="ECO:0000256" key="2">
    <source>
        <dbReference type="ARBA" id="ARBA00022980"/>
    </source>
</evidence>
<keyword evidence="2 4" id="KW-0689">Ribosomal protein</keyword>
<dbReference type="PROSITE" id="PS00475">
    <property type="entry name" value="RIBOSOMAL_L15"/>
    <property type="match status" value="1"/>
</dbReference>
<feature type="region of interest" description="Disordered" evidence="6">
    <location>
        <begin position="1"/>
        <end position="58"/>
    </location>
</feature>
<feature type="compositionally biased region" description="Gly residues" evidence="6">
    <location>
        <begin position="21"/>
        <end position="31"/>
    </location>
</feature>
<evidence type="ECO:0000256" key="3">
    <source>
        <dbReference type="ARBA" id="ARBA00023274"/>
    </source>
</evidence>
<comment type="function">
    <text evidence="4">Binds to the 23S rRNA.</text>
</comment>
<dbReference type="NCBIfam" id="TIGR01071">
    <property type="entry name" value="rplO_bact"/>
    <property type="match status" value="1"/>
</dbReference>
<dbReference type="RefSeq" id="WP_228345682.1">
    <property type="nucleotide sequence ID" value="NZ_CP045550.1"/>
</dbReference>
<evidence type="ECO:0000313" key="8">
    <source>
        <dbReference type="EMBL" id="QQD23169.1"/>
    </source>
</evidence>
<keyword evidence="9" id="KW-1185">Reference proteome</keyword>
<dbReference type="GO" id="GO:0022625">
    <property type="term" value="C:cytosolic large ribosomal subunit"/>
    <property type="evidence" value="ECO:0007669"/>
    <property type="project" value="TreeGrafter"/>
</dbReference>
<comment type="subunit">
    <text evidence="4">Part of the 50S ribosomal subunit.</text>
</comment>
<comment type="similarity">
    <text evidence="1 4 5">Belongs to the universal ribosomal protein uL15 family.</text>
</comment>
<dbReference type="KEGG" id="vcw:GJQ55_01195"/>
<sequence length="144" mass="14780">MRLNELSPAPGSKPAGKRVGRGIGSGLGKTGGRGHKGQKSRSGGSVAPGFEGGQMPMHRRLPKFGFVSRKAPYVAEIRLGELALVEGDVVDLAALKAADVIGEKIREARVILSGEVTKAVTVKGLKVTQGAKAAIEAAGGKVED</sequence>
<dbReference type="PANTHER" id="PTHR12934:SF11">
    <property type="entry name" value="LARGE RIBOSOMAL SUBUNIT PROTEIN UL15M"/>
    <property type="match status" value="1"/>
</dbReference>
<dbReference type="PANTHER" id="PTHR12934">
    <property type="entry name" value="50S RIBOSOMAL PROTEIN L15"/>
    <property type="match status" value="1"/>
</dbReference>
<evidence type="ECO:0000256" key="5">
    <source>
        <dbReference type="RuleBase" id="RU003888"/>
    </source>
</evidence>
<dbReference type="AlphaFoldDB" id="A0A9E8FMH9"/>
<reference evidence="8 9" key="1">
    <citation type="submission" date="2019-11" db="EMBL/GenBank/DDBJ databases">
        <title>Venatorbacter sp. nov. a predator of Campylobacter and other Gram-negative bacteria.</title>
        <authorList>
            <person name="Saeedi A."/>
            <person name="Cummings N.J."/>
            <person name="Connerton I.F."/>
            <person name="Connerton P.L."/>
        </authorList>
    </citation>
    <scope>NUCLEOTIDE SEQUENCE [LARGE SCALE GENOMIC DNA]</scope>
    <source>
        <strain evidence="8">XL5</strain>
    </source>
</reference>
<keyword evidence="4" id="KW-0699">rRNA-binding</keyword>
<protein>
    <recommendedName>
        <fullName evidence="4">Large ribosomal subunit protein uL15</fullName>
    </recommendedName>
</protein>
<evidence type="ECO:0000313" key="9">
    <source>
        <dbReference type="Proteomes" id="UP000596074"/>
    </source>
</evidence>
<evidence type="ECO:0000259" key="7">
    <source>
        <dbReference type="Pfam" id="PF00828"/>
    </source>
</evidence>
<dbReference type="SUPFAM" id="SSF52080">
    <property type="entry name" value="Ribosomal proteins L15p and L18e"/>
    <property type="match status" value="1"/>
</dbReference>
<dbReference type="HAMAP" id="MF_01341">
    <property type="entry name" value="Ribosomal_uL15"/>
    <property type="match status" value="1"/>
</dbReference>
<feature type="domain" description="Large ribosomal subunit protein uL15/eL18" evidence="7">
    <location>
        <begin position="85"/>
        <end position="143"/>
    </location>
</feature>
<dbReference type="InterPro" id="IPR030878">
    <property type="entry name" value="Ribosomal_uL15"/>
</dbReference>
<dbReference type="InterPro" id="IPR021131">
    <property type="entry name" value="Ribosomal_uL15/eL18"/>
</dbReference>
<name>A0A9E8FMH9_9GAMM</name>
<dbReference type="GO" id="GO:0019843">
    <property type="term" value="F:rRNA binding"/>
    <property type="evidence" value="ECO:0007669"/>
    <property type="project" value="UniProtKB-UniRule"/>
</dbReference>